<dbReference type="RefSeq" id="WP_072851034.1">
    <property type="nucleotide sequence ID" value="NZ_FRAH01000028.1"/>
</dbReference>
<sequence>MDGIHDSIVANNQFVVGLNLDIYSFAKVTNITGKLELETIEEGGYNDSPRMFRKAKTSPDTLILEKGVQTSGLDDALTLGAIVNAGMILVMRDGSIAKQYTFEYGIITKWETDGLDAMSSSLLIRRIEISHTGLVEV</sequence>
<dbReference type="EMBL" id="FRAH01000028">
    <property type="protein sequence ID" value="SHK47063.1"/>
    <property type="molecule type" value="Genomic_DNA"/>
</dbReference>
<dbReference type="GO" id="GO:0005198">
    <property type="term" value="F:structural molecule activity"/>
    <property type="evidence" value="ECO:0007669"/>
    <property type="project" value="InterPro"/>
</dbReference>
<evidence type="ECO:0000313" key="2">
    <source>
        <dbReference type="Proteomes" id="UP000183975"/>
    </source>
</evidence>
<proteinExistence type="predicted"/>
<keyword evidence="2" id="KW-1185">Reference proteome</keyword>
<protein>
    <submittedName>
        <fullName evidence="1">Virus tail tube protein gp19</fullName>
    </submittedName>
</protein>
<name>A0A1M6SQS2_9FIRM</name>
<accession>A0A1M6SQS2</accession>
<reference evidence="1 2" key="1">
    <citation type="submission" date="2016-11" db="EMBL/GenBank/DDBJ databases">
        <authorList>
            <person name="Jaros S."/>
            <person name="Januszkiewicz K."/>
            <person name="Wedrychowicz H."/>
        </authorList>
    </citation>
    <scope>NUCLEOTIDE SEQUENCE [LARGE SCALE GENOMIC DNA]</scope>
    <source>
        <strain evidence="1 2">DSM 14214</strain>
    </source>
</reference>
<organism evidence="1 2">
    <name type="scientific">Anaerotignum lactatifermentans DSM 14214</name>
    <dbReference type="NCBI Taxonomy" id="1121323"/>
    <lineage>
        <taxon>Bacteria</taxon>
        <taxon>Bacillati</taxon>
        <taxon>Bacillota</taxon>
        <taxon>Clostridia</taxon>
        <taxon>Lachnospirales</taxon>
        <taxon>Anaerotignaceae</taxon>
        <taxon>Anaerotignum</taxon>
    </lineage>
</organism>
<dbReference type="Proteomes" id="UP000183975">
    <property type="component" value="Unassembled WGS sequence"/>
</dbReference>
<dbReference type="AlphaFoldDB" id="A0A1M6SQS2"/>
<gene>
    <name evidence="1" type="ORF">SAMN02745138_01783</name>
</gene>
<evidence type="ECO:0000313" key="1">
    <source>
        <dbReference type="EMBL" id="SHK47063.1"/>
    </source>
</evidence>